<proteinExistence type="predicted"/>
<dbReference type="AlphaFoldDB" id="A0A6J4UME1"/>
<dbReference type="EMBL" id="CADCWP010000012">
    <property type="protein sequence ID" value="CAA9555039.1"/>
    <property type="molecule type" value="Genomic_DNA"/>
</dbReference>
<feature type="region of interest" description="Disordered" evidence="1">
    <location>
        <begin position="1"/>
        <end position="40"/>
    </location>
</feature>
<dbReference type="InterPro" id="IPR012349">
    <property type="entry name" value="Split_barrel_FMN-bd"/>
</dbReference>
<dbReference type="PANTHER" id="PTHR34071">
    <property type="entry name" value="5-NITROIMIDAZOLE ANTIBIOTICS RESISTANCE PROTEIN, NIMA-FAMILY-RELATED PROTEIN-RELATED"/>
    <property type="match status" value="1"/>
</dbReference>
<evidence type="ECO:0008006" key="3">
    <source>
        <dbReference type="Google" id="ProtNLM"/>
    </source>
</evidence>
<dbReference type="Pfam" id="PF12900">
    <property type="entry name" value="Pyridox_ox_2"/>
    <property type="match status" value="1"/>
</dbReference>
<organism evidence="2">
    <name type="scientific">uncultured Truepera sp</name>
    <dbReference type="NCBI Taxonomy" id="543023"/>
    <lineage>
        <taxon>Bacteria</taxon>
        <taxon>Thermotogati</taxon>
        <taxon>Deinococcota</taxon>
        <taxon>Deinococci</taxon>
        <taxon>Trueperales</taxon>
        <taxon>Trueperaceae</taxon>
        <taxon>Truepera</taxon>
        <taxon>environmental samples</taxon>
    </lineage>
</organism>
<dbReference type="InterPro" id="IPR024747">
    <property type="entry name" value="Pyridox_Oxase-rel"/>
</dbReference>
<gene>
    <name evidence="2" type="ORF">AVDCRST_MAG86-138</name>
</gene>
<dbReference type="PANTHER" id="PTHR34071:SF2">
    <property type="entry name" value="FLAVIN-NUCLEOTIDE-BINDING PROTEIN"/>
    <property type="match status" value="1"/>
</dbReference>
<sequence>MKDTESRTDAEGAPTADLGANAFYGLEQRPPNRQRRPQNVLPDEQIRALLGRGLVAHVATRWDEQPFVTPTSYYYDRTAHAIVFHSNVVGRIRANSERHPQVSLEVSEFGNFLPSNDPLEVSVQYRSVVAFGRVRVLNTDDVRKALYALLQKYLPDMRAGREYREISDQDLRRTSVYAVDINHWSGKENWAARAEQTDGYPLLDERWFTFTNFLEWQKSW</sequence>
<evidence type="ECO:0000313" key="2">
    <source>
        <dbReference type="EMBL" id="CAA9555039.1"/>
    </source>
</evidence>
<name>A0A6J4UME1_9DEIN</name>
<accession>A0A6J4UME1</accession>
<dbReference type="SUPFAM" id="SSF50475">
    <property type="entry name" value="FMN-binding split barrel"/>
    <property type="match status" value="1"/>
</dbReference>
<dbReference type="Gene3D" id="2.30.110.10">
    <property type="entry name" value="Electron Transport, Fmn-binding Protein, Chain A"/>
    <property type="match status" value="1"/>
</dbReference>
<protein>
    <recommendedName>
        <fullName evidence="3">Pyridoxamine 5'-phosphate oxidase family protein</fullName>
    </recommendedName>
</protein>
<feature type="compositionally biased region" description="Basic and acidic residues" evidence="1">
    <location>
        <begin position="1"/>
        <end position="10"/>
    </location>
</feature>
<reference evidence="2" key="1">
    <citation type="submission" date="2020-02" db="EMBL/GenBank/DDBJ databases">
        <authorList>
            <person name="Meier V. D."/>
        </authorList>
    </citation>
    <scope>NUCLEOTIDE SEQUENCE</scope>
    <source>
        <strain evidence="2">AVDCRST_MAG86</strain>
    </source>
</reference>
<evidence type="ECO:0000256" key="1">
    <source>
        <dbReference type="SAM" id="MobiDB-lite"/>
    </source>
</evidence>